<dbReference type="GO" id="GO:0045490">
    <property type="term" value="P:pectin catabolic process"/>
    <property type="evidence" value="ECO:0007669"/>
    <property type="project" value="UniProtKB-UniRule"/>
</dbReference>
<evidence type="ECO:0000259" key="9">
    <source>
        <dbReference type="Pfam" id="PF04043"/>
    </source>
</evidence>
<keyword evidence="5 7" id="KW-0063">Aspartyl esterase</keyword>
<dbReference type="InterPro" id="IPR012334">
    <property type="entry name" value="Pectin_lyas_fold"/>
</dbReference>
<keyword evidence="4 7" id="KW-0378">Hydrolase</keyword>
<dbReference type="Gene3D" id="1.20.140.40">
    <property type="entry name" value="Invertase/pectin methylesterase inhibitor family protein"/>
    <property type="match status" value="1"/>
</dbReference>
<comment type="similarity">
    <text evidence="3">In the C-terminal section; belongs to the pectinesterase family.</text>
</comment>
<dbReference type="GO" id="GO:0042545">
    <property type="term" value="P:cell wall modification"/>
    <property type="evidence" value="ECO:0007669"/>
    <property type="project" value="UniProtKB-UniRule"/>
</dbReference>
<dbReference type="Pfam" id="PF04043">
    <property type="entry name" value="PMEI"/>
    <property type="match status" value="1"/>
</dbReference>
<evidence type="ECO:0000313" key="10">
    <source>
        <dbReference type="EnsemblPlants" id="Kaladp0032s0374.1.v1.1"/>
    </source>
</evidence>
<dbReference type="FunFam" id="2.160.20.10:FF:000001">
    <property type="entry name" value="Pectinesterase"/>
    <property type="match status" value="1"/>
</dbReference>
<dbReference type="Pfam" id="PF01095">
    <property type="entry name" value="Pectinesterase"/>
    <property type="match status" value="1"/>
</dbReference>
<comment type="catalytic activity">
    <reaction evidence="7">
        <text>[(1-&gt;4)-alpha-D-galacturonosyl methyl ester](n) + n H2O = [(1-&gt;4)-alpha-D-galacturonosyl](n) + n methanol + n H(+)</text>
        <dbReference type="Rhea" id="RHEA:22380"/>
        <dbReference type="Rhea" id="RHEA-COMP:14570"/>
        <dbReference type="Rhea" id="RHEA-COMP:14573"/>
        <dbReference type="ChEBI" id="CHEBI:15377"/>
        <dbReference type="ChEBI" id="CHEBI:15378"/>
        <dbReference type="ChEBI" id="CHEBI:17790"/>
        <dbReference type="ChEBI" id="CHEBI:140522"/>
        <dbReference type="ChEBI" id="CHEBI:140523"/>
        <dbReference type="EC" id="3.1.1.11"/>
    </reaction>
</comment>
<dbReference type="GO" id="GO:0004857">
    <property type="term" value="F:enzyme inhibitor activity"/>
    <property type="evidence" value="ECO:0007669"/>
    <property type="project" value="InterPro"/>
</dbReference>
<sequence>MVYSDTRGSKMSTSAVLIFIIYAAVAAGNQLEQAVTTARNGILEARGRIQGLAKLHGSGREGESGVGGAMDDCASLYGASHARLSRLVSGRAHGKDDGLTWLSSALAAHRTCLDGMQEIGFSGSVFSGQNLTDLLGEALASYKRSSGPGTGGVVGQKSGRVNDDKGGLLASWNPSTAKANFVVAKDGSGSHTTINGAVSAMSKMGRNRPSRFIVHVKAGVYNENVEIGRHLKNVMFVGDGIDKTVVTGSKNVSDGSTTYNSATFGVSGDGFWARDMTFENTAGPQKHQAVALRVNSDLSVFYRCSMRAYQDTLFTHSLRQFYRDCHIHGTIDFIFGDASAVIQNCNIFIRKPMRGQSNMITAQGRDHPDENTGIVIHASRVIPSSELAAVKNDHKNFLGRPWKEYSRTVFLKTDLDGLIHPKGWSEWRGDFALSTLYYGEYMNSGDGANTNQRVNWPGFHVLRSQQEASAFSVSQFLHGESWMGATGVPFWPGI</sequence>
<comment type="pathway">
    <text evidence="1 7">Glycan metabolism; pectin degradation; 2-dehydro-3-deoxy-D-gluconate from pectin: step 1/5.</text>
</comment>
<dbReference type="InterPro" id="IPR011050">
    <property type="entry name" value="Pectin_lyase_fold/virulence"/>
</dbReference>
<dbReference type="InterPro" id="IPR033131">
    <property type="entry name" value="Pectinesterase_Asp_AS"/>
</dbReference>
<evidence type="ECO:0000256" key="3">
    <source>
        <dbReference type="ARBA" id="ARBA00007786"/>
    </source>
</evidence>
<evidence type="ECO:0000259" key="8">
    <source>
        <dbReference type="Pfam" id="PF01095"/>
    </source>
</evidence>
<dbReference type="AlphaFoldDB" id="A0A7N0TDB7"/>
<dbReference type="PROSITE" id="PS00503">
    <property type="entry name" value="PECTINESTERASE_2"/>
    <property type="match status" value="1"/>
</dbReference>
<dbReference type="SUPFAM" id="SSF101148">
    <property type="entry name" value="Plant invertase/pectin methylesterase inhibitor"/>
    <property type="match status" value="1"/>
</dbReference>
<proteinExistence type="inferred from homology"/>
<dbReference type="Proteomes" id="UP000594263">
    <property type="component" value="Unplaced"/>
</dbReference>
<evidence type="ECO:0000256" key="7">
    <source>
        <dbReference type="RuleBase" id="RU000589"/>
    </source>
</evidence>
<accession>A0A7N0TDB7</accession>
<evidence type="ECO:0000256" key="1">
    <source>
        <dbReference type="ARBA" id="ARBA00005184"/>
    </source>
</evidence>
<keyword evidence="11" id="KW-1185">Reference proteome</keyword>
<dbReference type="EC" id="3.1.1.11" evidence="7"/>
<dbReference type="InterPro" id="IPR006501">
    <property type="entry name" value="Pectinesterase_inhib_dom"/>
</dbReference>
<feature type="domain" description="Pectinesterase inhibitor" evidence="9">
    <location>
        <begin position="34"/>
        <end position="134"/>
    </location>
</feature>
<evidence type="ECO:0000256" key="2">
    <source>
        <dbReference type="ARBA" id="ARBA00006027"/>
    </source>
</evidence>
<name>A0A7N0TDB7_KALFE</name>
<dbReference type="SUPFAM" id="SSF51126">
    <property type="entry name" value="Pectin lyase-like"/>
    <property type="match status" value="1"/>
</dbReference>
<reference evidence="10" key="1">
    <citation type="submission" date="2021-01" db="UniProtKB">
        <authorList>
            <consortium name="EnsemblPlants"/>
        </authorList>
    </citation>
    <scope>IDENTIFICATION</scope>
</reference>
<feature type="chain" id="PRO_5029935522" description="Pectinesterase" evidence="7">
    <location>
        <begin position="27"/>
        <end position="494"/>
    </location>
</feature>
<dbReference type="PANTHER" id="PTHR31707">
    <property type="entry name" value="PECTINESTERASE"/>
    <property type="match status" value="1"/>
</dbReference>
<dbReference type="InterPro" id="IPR000070">
    <property type="entry name" value="Pectinesterase_cat"/>
</dbReference>
<dbReference type="Gramene" id="Kaladp0032s0374.1.v1.1">
    <property type="protein sequence ID" value="Kaladp0032s0374.1.v1.1"/>
    <property type="gene ID" value="Kaladp0032s0374.v1.1"/>
</dbReference>
<dbReference type="InterPro" id="IPR035513">
    <property type="entry name" value="Invertase/methylesterase_inhib"/>
</dbReference>
<evidence type="ECO:0000256" key="6">
    <source>
        <dbReference type="PROSITE-ProRule" id="PRU10040"/>
    </source>
</evidence>
<keyword evidence="7" id="KW-0732">Signal</keyword>
<comment type="similarity">
    <text evidence="2">In the N-terminal section; belongs to the PMEI family.</text>
</comment>
<evidence type="ECO:0000256" key="5">
    <source>
        <dbReference type="ARBA" id="ARBA00023085"/>
    </source>
</evidence>
<dbReference type="UniPathway" id="UPA00545">
    <property type="reaction ID" value="UER00823"/>
</dbReference>
<organism evidence="10 11">
    <name type="scientific">Kalanchoe fedtschenkoi</name>
    <name type="common">Lavender scallops</name>
    <name type="synonym">South American air plant</name>
    <dbReference type="NCBI Taxonomy" id="63787"/>
    <lineage>
        <taxon>Eukaryota</taxon>
        <taxon>Viridiplantae</taxon>
        <taxon>Streptophyta</taxon>
        <taxon>Embryophyta</taxon>
        <taxon>Tracheophyta</taxon>
        <taxon>Spermatophyta</taxon>
        <taxon>Magnoliopsida</taxon>
        <taxon>eudicotyledons</taxon>
        <taxon>Gunneridae</taxon>
        <taxon>Pentapetalae</taxon>
        <taxon>Saxifragales</taxon>
        <taxon>Crassulaceae</taxon>
        <taxon>Kalanchoe</taxon>
    </lineage>
</organism>
<feature type="domain" description="Pectinesterase catalytic" evidence="8">
    <location>
        <begin position="181"/>
        <end position="479"/>
    </location>
</feature>
<feature type="active site" evidence="6">
    <location>
        <position position="332"/>
    </location>
</feature>
<evidence type="ECO:0000313" key="11">
    <source>
        <dbReference type="Proteomes" id="UP000594263"/>
    </source>
</evidence>
<dbReference type="OMA" id="MLVSWNP"/>
<dbReference type="CDD" id="cd15799">
    <property type="entry name" value="PMEI-like_4"/>
    <property type="match status" value="1"/>
</dbReference>
<dbReference type="EnsemblPlants" id="Kaladp0032s0374.1.v1.1">
    <property type="protein sequence ID" value="Kaladp0032s0374.1.v1.1"/>
    <property type="gene ID" value="Kaladp0032s0374.v1.1"/>
</dbReference>
<protein>
    <recommendedName>
        <fullName evidence="7">Pectinesterase</fullName>
        <ecNumber evidence="7">3.1.1.11</ecNumber>
    </recommendedName>
</protein>
<evidence type="ECO:0000256" key="4">
    <source>
        <dbReference type="ARBA" id="ARBA00022801"/>
    </source>
</evidence>
<dbReference type="GO" id="GO:0030599">
    <property type="term" value="F:pectinesterase activity"/>
    <property type="evidence" value="ECO:0007669"/>
    <property type="project" value="UniProtKB-UniRule"/>
</dbReference>
<feature type="signal peptide" evidence="7">
    <location>
        <begin position="1"/>
        <end position="26"/>
    </location>
</feature>
<dbReference type="Gene3D" id="2.160.20.10">
    <property type="entry name" value="Single-stranded right-handed beta-helix, Pectin lyase-like"/>
    <property type="match status" value="1"/>
</dbReference>